<keyword evidence="2" id="KW-1185">Reference proteome</keyword>
<dbReference type="EMBL" id="CP015217">
    <property type="protein sequence ID" value="AOP32473.1"/>
    <property type="molecule type" value="Genomic_DNA"/>
</dbReference>
<proteinExistence type="predicted"/>
<name>A0A1D7USE4_9LEPT</name>
<evidence type="ECO:0000313" key="1">
    <source>
        <dbReference type="EMBL" id="AOP32473.1"/>
    </source>
</evidence>
<protein>
    <submittedName>
        <fullName evidence="1">Uncharacterized protein</fullName>
    </submittedName>
</protein>
<sequence>MRLSLSVNSYTWFFEFFCSSEKVGISILFKMDPKGRIGFIEKKMGFMVLANRICIRRGIEWLEELGLERNL</sequence>
<organism evidence="1 2">
    <name type="scientific">Leptospira tipperaryensis</name>
    <dbReference type="NCBI Taxonomy" id="2564040"/>
    <lineage>
        <taxon>Bacteria</taxon>
        <taxon>Pseudomonadati</taxon>
        <taxon>Spirochaetota</taxon>
        <taxon>Spirochaetia</taxon>
        <taxon>Leptospirales</taxon>
        <taxon>Leptospiraceae</taxon>
        <taxon>Leptospira</taxon>
    </lineage>
</organism>
<reference evidence="1 2" key="1">
    <citation type="submission" date="2016-04" db="EMBL/GenBank/DDBJ databases">
        <title>Complete genome seqeunce of Leptospira alstonii serovar Room22.</title>
        <authorList>
            <person name="Nally J.E."/>
            <person name="Bayles D.O."/>
            <person name="Hurley D."/>
            <person name="Fanning S."/>
            <person name="McMahon B.J."/>
            <person name="Arent Z."/>
        </authorList>
    </citation>
    <scope>NUCLEOTIDE SEQUENCE [LARGE SCALE GENOMIC DNA]</scope>
    <source>
        <strain evidence="1 2">GWTS #1</strain>
    </source>
</reference>
<evidence type="ECO:0000313" key="2">
    <source>
        <dbReference type="Proteomes" id="UP000094197"/>
    </source>
</evidence>
<gene>
    <name evidence="1" type="ORF">A0128_00395</name>
</gene>
<dbReference type="AlphaFoldDB" id="A0A1D7USE4"/>
<dbReference type="KEGG" id="laj:A0128_00395"/>
<dbReference type="Proteomes" id="UP000094197">
    <property type="component" value="Chromosome 1"/>
</dbReference>
<accession>A0A1D7USE4</accession>